<dbReference type="Proteomes" id="UP001500483">
    <property type="component" value="Unassembled WGS sequence"/>
</dbReference>
<protein>
    <recommendedName>
        <fullName evidence="5">Prenyltransferase</fullName>
    </recommendedName>
</protein>
<feature type="transmembrane region" description="Helical" evidence="1">
    <location>
        <begin position="179"/>
        <end position="198"/>
    </location>
</feature>
<proteinExistence type="predicted"/>
<feature type="transmembrane region" description="Helical" evidence="1">
    <location>
        <begin position="282"/>
        <end position="301"/>
    </location>
</feature>
<feature type="transmembrane region" description="Helical" evidence="1">
    <location>
        <begin position="49"/>
        <end position="69"/>
    </location>
</feature>
<keyword evidence="1" id="KW-0472">Membrane</keyword>
<keyword evidence="1" id="KW-0812">Transmembrane</keyword>
<dbReference type="RefSeq" id="WP_258342730.1">
    <property type="nucleotide sequence ID" value="NZ_BAAAYK010000037.1"/>
</dbReference>
<name>A0ABP6S2C0_9PSEU</name>
<evidence type="ECO:0000256" key="1">
    <source>
        <dbReference type="SAM" id="Phobius"/>
    </source>
</evidence>
<dbReference type="EMBL" id="BAAAYK010000037">
    <property type="protein sequence ID" value="GAA3354566.1"/>
    <property type="molecule type" value="Genomic_DNA"/>
</dbReference>
<accession>A0ABP6S2C0</accession>
<reference evidence="3" key="3">
    <citation type="submission" date="2023-12" db="EMBL/GenBank/DDBJ databases">
        <authorList>
            <person name="Sun Q."/>
            <person name="Inoue M."/>
        </authorList>
    </citation>
    <scope>NUCLEOTIDE SEQUENCE</scope>
    <source>
        <strain evidence="3">JCM 9687</strain>
    </source>
</reference>
<feature type="transmembrane region" description="Helical" evidence="1">
    <location>
        <begin position="210"/>
        <end position="233"/>
    </location>
</feature>
<keyword evidence="4" id="KW-1185">Reference proteome</keyword>
<reference evidence="3" key="1">
    <citation type="journal article" date="2014" name="Int. J. Syst. Evol. Microbiol.">
        <title>Complete genome of a new Firmicutes species belonging to the dominant human colonic microbiota ('Ruminococcus bicirculans') reveals two chromosomes and a selective capacity to utilize plant glucans.</title>
        <authorList>
            <consortium name="NISC Comparative Sequencing Program"/>
            <person name="Wegmann U."/>
            <person name="Louis P."/>
            <person name="Goesmann A."/>
            <person name="Henrissat B."/>
            <person name="Duncan S.H."/>
            <person name="Flint H.J."/>
        </authorList>
    </citation>
    <scope>NUCLEOTIDE SEQUENCE</scope>
    <source>
        <strain evidence="3">JCM 9687</strain>
    </source>
</reference>
<comment type="caution">
    <text evidence="3">The sequence shown here is derived from an EMBL/GenBank/DDBJ whole genome shotgun (WGS) entry which is preliminary data.</text>
</comment>
<evidence type="ECO:0000313" key="4">
    <source>
        <dbReference type="Proteomes" id="UP001500483"/>
    </source>
</evidence>
<organism evidence="3 4">
    <name type="scientific">Saccharopolyspora gregorii</name>
    <dbReference type="NCBI Taxonomy" id="33914"/>
    <lineage>
        <taxon>Bacteria</taxon>
        <taxon>Bacillati</taxon>
        <taxon>Actinomycetota</taxon>
        <taxon>Actinomycetes</taxon>
        <taxon>Pseudonocardiales</taxon>
        <taxon>Pseudonocardiaceae</taxon>
        <taxon>Saccharopolyspora</taxon>
    </lineage>
</organism>
<dbReference type="EMBL" id="BAAAYK010000038">
    <property type="protein sequence ID" value="GAA3366189.1"/>
    <property type="molecule type" value="Genomic_DNA"/>
</dbReference>
<evidence type="ECO:0000313" key="3">
    <source>
        <dbReference type="EMBL" id="GAA3366189.1"/>
    </source>
</evidence>
<gene>
    <name evidence="2" type="ORF">GCM10020366_11660</name>
    <name evidence="3" type="ORF">GCM10020366_69080</name>
</gene>
<sequence length="302" mass="31999">MTTTAAPGAGARLGRFVLDVFPPKVYGTYAVLWVLALEGSLAVVAGDRWAPSAGTAVRICSVGLVLLYLRMVDEQKDLDYDREHNPGRPLVRGSITAVELRRWMLLFAALLVLANALVEAVSVAVLALDLGYALLLVVLERRSARLRDALFPNLAITYPVQVLLSVYVCVSATGGLDPAAIGLIGCFSCVFLHFEFARKTAWTAPADARLYSNVVGPVGGAVLVLAAPALAAASAAVLFRPWELDGAADLGRLLPYCALVLPAVGARRFFGGSRAWPAGLAMTFVLGWYAALVCQAAVVSWA</sequence>
<keyword evidence="1" id="KW-1133">Transmembrane helix</keyword>
<evidence type="ECO:0000313" key="2">
    <source>
        <dbReference type="EMBL" id="GAA3354566.1"/>
    </source>
</evidence>
<evidence type="ECO:0008006" key="5">
    <source>
        <dbReference type="Google" id="ProtNLM"/>
    </source>
</evidence>
<reference evidence="4" key="2">
    <citation type="journal article" date="2019" name="Int. J. Syst. Evol. Microbiol.">
        <title>The Global Catalogue of Microorganisms (GCM) 10K type strain sequencing project: providing services to taxonomists for standard genome sequencing and annotation.</title>
        <authorList>
            <consortium name="The Broad Institute Genomics Platform"/>
            <consortium name="The Broad Institute Genome Sequencing Center for Infectious Disease"/>
            <person name="Wu L."/>
            <person name="Ma J."/>
        </authorList>
    </citation>
    <scope>NUCLEOTIDE SEQUENCE [LARGE SCALE GENOMIC DNA]</scope>
    <source>
        <strain evidence="4">JCM 9687</strain>
    </source>
</reference>